<name>A0A396E9T5_BACT4</name>
<dbReference type="RefSeq" id="WP_118337465.1">
    <property type="nucleotide sequence ID" value="NZ_CAXSMB010000010.1"/>
</dbReference>
<protein>
    <submittedName>
        <fullName evidence="1">Uncharacterized protein</fullName>
    </submittedName>
</protein>
<accession>A0A396E9T5</accession>
<sequence length="130" mass="15033">MITINQEIEKGIKAAPLDADCDSFNEVISALTDYVDEGIAAGIFESAIQYYLQILKSVSIHFVDDCHYDYFDDMYSLDYTLQYTCEKFIKAYNEGQMNDDYYVQLKEGMAEITLMEAFQDYGYPYVCSMK</sequence>
<evidence type="ECO:0000313" key="1">
    <source>
        <dbReference type="EMBL" id="KAB4475248.1"/>
    </source>
</evidence>
<gene>
    <name evidence="1" type="ORF">GAN91_22220</name>
</gene>
<proteinExistence type="predicted"/>
<reference evidence="1 2" key="1">
    <citation type="journal article" date="2019" name="Nat. Med.">
        <title>A library of human gut bacterial isolates paired with longitudinal multiomics data enables mechanistic microbiome research.</title>
        <authorList>
            <person name="Poyet M."/>
            <person name="Groussin M."/>
            <person name="Gibbons S.M."/>
            <person name="Avila-Pacheco J."/>
            <person name="Jiang X."/>
            <person name="Kearney S.M."/>
            <person name="Perrotta A.R."/>
            <person name="Berdy B."/>
            <person name="Zhao S."/>
            <person name="Lieberman T.D."/>
            <person name="Swanson P.K."/>
            <person name="Smith M."/>
            <person name="Roesemann S."/>
            <person name="Alexander J.E."/>
            <person name="Rich S.A."/>
            <person name="Livny J."/>
            <person name="Vlamakis H."/>
            <person name="Clish C."/>
            <person name="Bullock K."/>
            <person name="Deik A."/>
            <person name="Scott J."/>
            <person name="Pierce K.A."/>
            <person name="Xavier R.J."/>
            <person name="Alm E.J."/>
        </authorList>
    </citation>
    <scope>NUCLEOTIDE SEQUENCE [LARGE SCALE GENOMIC DNA]</scope>
    <source>
        <strain evidence="1 2">BIOML-A162</strain>
    </source>
</reference>
<organism evidence="1 2">
    <name type="scientific">Bacteroides thetaiotaomicron</name>
    <dbReference type="NCBI Taxonomy" id="818"/>
    <lineage>
        <taxon>Bacteria</taxon>
        <taxon>Pseudomonadati</taxon>
        <taxon>Bacteroidota</taxon>
        <taxon>Bacteroidia</taxon>
        <taxon>Bacteroidales</taxon>
        <taxon>Bacteroidaceae</taxon>
        <taxon>Bacteroides</taxon>
    </lineage>
</organism>
<dbReference type="Proteomes" id="UP000436858">
    <property type="component" value="Unassembled WGS sequence"/>
</dbReference>
<evidence type="ECO:0000313" key="2">
    <source>
        <dbReference type="Proteomes" id="UP000436858"/>
    </source>
</evidence>
<comment type="caution">
    <text evidence="1">The sequence shown here is derived from an EMBL/GenBank/DDBJ whole genome shotgun (WGS) entry which is preliminary data.</text>
</comment>
<dbReference type="EMBL" id="WCRY01000028">
    <property type="protein sequence ID" value="KAB4475248.1"/>
    <property type="molecule type" value="Genomic_DNA"/>
</dbReference>
<dbReference type="AlphaFoldDB" id="A0A396E9T5"/>